<sequence>ARPRLCNFVLLLINISKLSISYISIQSKDMSPALNIIEPITEKVMGSIVFRETPK</sequence>
<evidence type="ECO:0000313" key="2">
    <source>
        <dbReference type="Proteomes" id="UP000184036"/>
    </source>
</evidence>
<feature type="non-terminal residue" evidence="1">
    <location>
        <position position="1"/>
    </location>
</feature>
<proteinExistence type="predicted"/>
<dbReference type="AlphaFoldDB" id="A0A1M5FRZ4"/>
<protein>
    <submittedName>
        <fullName evidence="1">Uncharacterized protein</fullName>
    </submittedName>
</protein>
<gene>
    <name evidence="1" type="ORF">SAMN05444396_1031</name>
</gene>
<dbReference type="Proteomes" id="UP000184036">
    <property type="component" value="Unassembled WGS sequence"/>
</dbReference>
<evidence type="ECO:0000313" key="1">
    <source>
        <dbReference type="EMBL" id="SHF94320.1"/>
    </source>
</evidence>
<reference evidence="2" key="1">
    <citation type="submission" date="2016-11" db="EMBL/GenBank/DDBJ databases">
        <authorList>
            <person name="Varghese N."/>
            <person name="Submissions S."/>
        </authorList>
    </citation>
    <scope>NUCLEOTIDE SEQUENCE [LARGE SCALE GENOMIC DNA]</scope>
    <source>
        <strain evidence="2">DSM 19741</strain>
    </source>
</reference>
<name>A0A1M5FRZ4_9FLAO</name>
<keyword evidence="2" id="KW-1185">Reference proteome</keyword>
<accession>A0A1M5FRZ4</accession>
<organism evidence="1 2">
    <name type="scientific">Flavobacterium segetis</name>
    <dbReference type="NCBI Taxonomy" id="271157"/>
    <lineage>
        <taxon>Bacteria</taxon>
        <taxon>Pseudomonadati</taxon>
        <taxon>Bacteroidota</taxon>
        <taxon>Flavobacteriia</taxon>
        <taxon>Flavobacteriales</taxon>
        <taxon>Flavobacteriaceae</taxon>
        <taxon>Flavobacterium</taxon>
    </lineage>
</organism>
<dbReference type="EMBL" id="FQWE01000003">
    <property type="protein sequence ID" value="SHF94320.1"/>
    <property type="molecule type" value="Genomic_DNA"/>
</dbReference>